<dbReference type="PROSITE" id="PS50113">
    <property type="entry name" value="PAC"/>
    <property type="match status" value="2"/>
</dbReference>
<dbReference type="Pfam" id="PF08447">
    <property type="entry name" value="PAS_3"/>
    <property type="match status" value="2"/>
</dbReference>
<dbReference type="AlphaFoldDB" id="A0A2A2IGQ6"/>
<dbReference type="EMBL" id="NPOA01000002">
    <property type="protein sequence ID" value="PAV30827.1"/>
    <property type="molecule type" value="Genomic_DNA"/>
</dbReference>
<feature type="domain" description="PAC" evidence="2">
    <location>
        <begin position="364"/>
        <end position="416"/>
    </location>
</feature>
<dbReference type="SUPFAM" id="SSF141371">
    <property type="entry name" value="PilZ domain-like"/>
    <property type="match status" value="1"/>
</dbReference>
<dbReference type="CDD" id="cd00130">
    <property type="entry name" value="PAS"/>
    <property type="match status" value="2"/>
</dbReference>
<organism evidence="5 6">
    <name type="scientific">Virgibacillus profundi</name>
    <dbReference type="NCBI Taxonomy" id="2024555"/>
    <lineage>
        <taxon>Bacteria</taxon>
        <taxon>Bacillati</taxon>
        <taxon>Bacillota</taxon>
        <taxon>Bacilli</taxon>
        <taxon>Bacillales</taxon>
        <taxon>Bacillaceae</taxon>
        <taxon>Virgibacillus</taxon>
    </lineage>
</organism>
<feature type="domain" description="EAL" evidence="3">
    <location>
        <begin position="587"/>
        <end position="842"/>
    </location>
</feature>
<feature type="domain" description="GGDEF" evidence="4">
    <location>
        <begin position="445"/>
        <end position="578"/>
    </location>
</feature>
<dbReference type="SUPFAM" id="SSF55785">
    <property type="entry name" value="PYP-like sensor domain (PAS domain)"/>
    <property type="match status" value="3"/>
</dbReference>
<dbReference type="SMART" id="SM00086">
    <property type="entry name" value="PAC"/>
    <property type="match status" value="2"/>
</dbReference>
<evidence type="ECO:0000313" key="5">
    <source>
        <dbReference type="EMBL" id="PAV30827.1"/>
    </source>
</evidence>
<evidence type="ECO:0000259" key="1">
    <source>
        <dbReference type="PROSITE" id="PS50112"/>
    </source>
</evidence>
<dbReference type="InterPro" id="IPR000700">
    <property type="entry name" value="PAS-assoc_C"/>
</dbReference>
<protein>
    <recommendedName>
        <fullName evidence="7">PAS domain S-box protein</fullName>
    </recommendedName>
</protein>
<evidence type="ECO:0000259" key="2">
    <source>
        <dbReference type="PROSITE" id="PS50113"/>
    </source>
</evidence>
<dbReference type="Pfam" id="PF00563">
    <property type="entry name" value="EAL"/>
    <property type="match status" value="1"/>
</dbReference>
<dbReference type="PROSITE" id="PS50883">
    <property type="entry name" value="EAL"/>
    <property type="match status" value="1"/>
</dbReference>
<dbReference type="InterPro" id="IPR035919">
    <property type="entry name" value="EAL_sf"/>
</dbReference>
<dbReference type="InterPro" id="IPR035965">
    <property type="entry name" value="PAS-like_dom_sf"/>
</dbReference>
<dbReference type="SUPFAM" id="SSF141868">
    <property type="entry name" value="EAL domain-like"/>
    <property type="match status" value="1"/>
</dbReference>
<dbReference type="Proteomes" id="UP000218887">
    <property type="component" value="Unassembled WGS sequence"/>
</dbReference>
<proteinExistence type="predicted"/>
<feature type="domain" description="PAS" evidence="1">
    <location>
        <begin position="187"/>
        <end position="233"/>
    </location>
</feature>
<dbReference type="Gene3D" id="2.40.10.220">
    <property type="entry name" value="predicted glycosyltransferase like domains"/>
    <property type="match status" value="1"/>
</dbReference>
<evidence type="ECO:0000313" key="6">
    <source>
        <dbReference type="Proteomes" id="UP000218887"/>
    </source>
</evidence>
<dbReference type="NCBIfam" id="TIGR00254">
    <property type="entry name" value="GGDEF"/>
    <property type="match status" value="1"/>
</dbReference>
<evidence type="ECO:0008006" key="7">
    <source>
        <dbReference type="Google" id="ProtNLM"/>
    </source>
</evidence>
<dbReference type="InterPro" id="IPR029787">
    <property type="entry name" value="Nucleotide_cyclase"/>
</dbReference>
<name>A0A2A2IGQ6_9BACI</name>
<dbReference type="SMART" id="SM00267">
    <property type="entry name" value="GGDEF"/>
    <property type="match status" value="1"/>
</dbReference>
<dbReference type="InterPro" id="IPR001633">
    <property type="entry name" value="EAL_dom"/>
</dbReference>
<dbReference type="Gene3D" id="3.30.450.20">
    <property type="entry name" value="PAS domain"/>
    <property type="match status" value="3"/>
</dbReference>
<evidence type="ECO:0000259" key="4">
    <source>
        <dbReference type="PROSITE" id="PS50887"/>
    </source>
</evidence>
<gene>
    <name evidence="5" type="ORF">CIL05_03655</name>
</gene>
<dbReference type="SMART" id="SM00052">
    <property type="entry name" value="EAL"/>
    <property type="match status" value="1"/>
</dbReference>
<dbReference type="Gene3D" id="3.30.70.270">
    <property type="match status" value="1"/>
</dbReference>
<dbReference type="SUPFAM" id="SSF55073">
    <property type="entry name" value="Nucleotide cyclase"/>
    <property type="match status" value="1"/>
</dbReference>
<dbReference type="Gene3D" id="3.20.20.450">
    <property type="entry name" value="EAL domain"/>
    <property type="match status" value="1"/>
</dbReference>
<dbReference type="RefSeq" id="WP_095654157.1">
    <property type="nucleotide sequence ID" value="NZ_NPOA01000002.1"/>
</dbReference>
<dbReference type="InterPro" id="IPR052155">
    <property type="entry name" value="Biofilm_reg_signaling"/>
</dbReference>
<dbReference type="InterPro" id="IPR001610">
    <property type="entry name" value="PAC"/>
</dbReference>
<dbReference type="CDD" id="cd01948">
    <property type="entry name" value="EAL"/>
    <property type="match status" value="1"/>
</dbReference>
<feature type="domain" description="PAC" evidence="2">
    <location>
        <begin position="109"/>
        <end position="161"/>
    </location>
</feature>
<dbReference type="GO" id="GO:0035438">
    <property type="term" value="F:cyclic-di-GMP binding"/>
    <property type="evidence" value="ECO:0007669"/>
    <property type="project" value="InterPro"/>
</dbReference>
<dbReference type="Pfam" id="PF00990">
    <property type="entry name" value="GGDEF"/>
    <property type="match status" value="1"/>
</dbReference>
<dbReference type="PROSITE" id="PS50887">
    <property type="entry name" value="GGDEF"/>
    <property type="match status" value="1"/>
</dbReference>
<evidence type="ECO:0000259" key="3">
    <source>
        <dbReference type="PROSITE" id="PS50883"/>
    </source>
</evidence>
<dbReference type="PANTHER" id="PTHR44757">
    <property type="entry name" value="DIGUANYLATE CYCLASE DGCP"/>
    <property type="match status" value="1"/>
</dbReference>
<dbReference type="Pfam" id="PF13426">
    <property type="entry name" value="PAS_9"/>
    <property type="match status" value="1"/>
</dbReference>
<dbReference type="SMART" id="SM00091">
    <property type="entry name" value="PAS"/>
    <property type="match status" value="2"/>
</dbReference>
<dbReference type="Pfam" id="PF07238">
    <property type="entry name" value="PilZ"/>
    <property type="match status" value="1"/>
</dbReference>
<dbReference type="PROSITE" id="PS50112">
    <property type="entry name" value="PAS"/>
    <property type="match status" value="1"/>
</dbReference>
<dbReference type="InterPro" id="IPR000160">
    <property type="entry name" value="GGDEF_dom"/>
</dbReference>
<dbReference type="InterPro" id="IPR013655">
    <property type="entry name" value="PAS_fold_3"/>
</dbReference>
<keyword evidence="6" id="KW-1185">Reference proteome</keyword>
<dbReference type="OrthoDB" id="9759607at2"/>
<dbReference type="CDD" id="cd01949">
    <property type="entry name" value="GGDEF"/>
    <property type="match status" value="1"/>
</dbReference>
<accession>A0A2A2IGQ6</accession>
<sequence>MTNYTPKKANFLKQMFKKNNGLHNDSNNDQKITDDRILLNYYASLAMNHPDLILVFSPEGEIVSENHKSINEFLGYSARKKLHYKDLLSKDSYNTLSLAFNNTLKGKSERHEVTVQNKQGDIIYVLVTFVPIKQANAKVDGVYLIIRNNTEYRKLTQNLELNEKHLTHAQQIADIGSWEYYIDDDRLYCSDNFYGIFGFDETDVIPMNKLFQFIHPDDYQESHQIIYDSMKKGVGFVNEYRINHGITNEIHYIKVQAEVIWRDDKPYKMVGVTKDITTHKVMENKLETANKNFKHIFDNLNVGIWMRESIDGNLTFASKGMEELLQIPLSKLYDNPDCWKEMILPVHRNEVFEEFKLLSEGKSIHIKYRINTGDGTTKWVIEQTIPRIDDKGEVIGLFGMVVNITPEVEMQDQLKFFATQDPLTALPNQRSLYEELDRLIDSHTNEFAILYLDLDRFNVINDSFGHQVGDKVLKNVANRLISVIPDHGYIARLGSNDFIVVLENYPSKDAVFTLAEKIIERIEDPLLAMDYELHITTSIGISFFPEDSDNKLTLLENAHSALYHAKQQGKNNYQLYSFSRDISSYKKYVLEKDMRKAIVNEDFEMYYQPQVEPGTGIIQGAEALIRWNHEEWGLVSPGEFIPLAEENHLIHNISDWVIKKVCLQLREWRDKDLTLRPIAINLSPIRFFKKGLVELVKQQLELHQIPAKYLEFEITESSLLKSEKGVLSTIAALKELGVKIAIDDFGTGHASMNYLREFQADTIKIDQVFIKSSDGQNKKDRAIVSSILHLAKGLDMKIVAEGVEEYDQLEFLKQKECDLIQGYLFSKPVPAEKFEQMLGTGYLKPTKQKLNKAPDKERRKFYRFEFPFSLRAEMAILEVNKRKVDLGSAEILIKNISLGGLKILSTLKLPINSNMKFRFHFTLMNEQFAIDGSLVWKNEGKGSTFYYGIKFDITDIEEDRLAGLMNKMTVLRKLNQEIPDTDFIHEDAYLYLSKNTL</sequence>
<dbReference type="InterPro" id="IPR009875">
    <property type="entry name" value="PilZ_domain"/>
</dbReference>
<dbReference type="NCBIfam" id="TIGR00229">
    <property type="entry name" value="sensory_box"/>
    <property type="match status" value="2"/>
</dbReference>
<reference evidence="5 6" key="1">
    <citation type="submission" date="2017-08" db="EMBL/GenBank/DDBJ databases">
        <title>Virgibacillus indicus sp. nov. and Virgibacillus profoundi sp. nov, two moderately halophilic bacteria isolated from marine sediment by using the Microfluidic Streak Plate.</title>
        <authorList>
            <person name="Xu B."/>
            <person name="Hu B."/>
            <person name="Wang J."/>
            <person name="Zhu Y."/>
            <person name="Huang L."/>
            <person name="Du W."/>
            <person name="Huang Y."/>
        </authorList>
    </citation>
    <scope>NUCLEOTIDE SEQUENCE [LARGE SCALE GENOMIC DNA]</scope>
    <source>
        <strain evidence="5 6">IO3-P3-H5</strain>
    </source>
</reference>
<dbReference type="PANTHER" id="PTHR44757:SF2">
    <property type="entry name" value="BIOFILM ARCHITECTURE MAINTENANCE PROTEIN MBAA"/>
    <property type="match status" value="1"/>
</dbReference>
<dbReference type="InterPro" id="IPR000014">
    <property type="entry name" value="PAS"/>
</dbReference>
<comment type="caution">
    <text evidence="5">The sequence shown here is derived from an EMBL/GenBank/DDBJ whole genome shotgun (WGS) entry which is preliminary data.</text>
</comment>
<dbReference type="InterPro" id="IPR043128">
    <property type="entry name" value="Rev_trsase/Diguanyl_cyclase"/>
</dbReference>